<dbReference type="Pfam" id="PF10027">
    <property type="entry name" value="DUF2269"/>
    <property type="match status" value="1"/>
</dbReference>
<gene>
    <name evidence="2" type="ORF">DT065_13645</name>
</gene>
<dbReference type="EMBL" id="CP031092">
    <property type="protein sequence ID" value="AXF56942.1"/>
    <property type="molecule type" value="Genomic_DNA"/>
</dbReference>
<reference evidence="2 3" key="1">
    <citation type="journal article" date="2018" name="J. Microbiol.">
        <title>Salicibibacter kimchii gen. nov., sp. nov., a moderately halophilic and alkalitolerant bacterium in the family Bacillaceae, isolated from kimchi.</title>
        <authorList>
            <person name="Jang J.Y."/>
            <person name="Oh Y.J."/>
            <person name="Lim S.K."/>
            <person name="Park H.K."/>
            <person name="Lee C."/>
            <person name="Kim J.Y."/>
            <person name="Lee M.A."/>
            <person name="Choi H.J."/>
        </authorList>
    </citation>
    <scope>NUCLEOTIDE SEQUENCE [LARGE SCALE GENOMIC DNA]</scope>
    <source>
        <strain evidence="2 3">NKC1-1</strain>
    </source>
</reference>
<feature type="transmembrane region" description="Helical" evidence="1">
    <location>
        <begin position="78"/>
        <end position="97"/>
    </location>
</feature>
<dbReference type="OrthoDB" id="1493393at2"/>
<dbReference type="AlphaFoldDB" id="A0A345C161"/>
<feature type="transmembrane region" description="Helical" evidence="1">
    <location>
        <begin position="129"/>
        <end position="147"/>
    </location>
</feature>
<accession>A0A345C161</accession>
<keyword evidence="3" id="KW-1185">Reference proteome</keyword>
<feature type="transmembrane region" description="Helical" evidence="1">
    <location>
        <begin position="48"/>
        <end position="66"/>
    </location>
</feature>
<keyword evidence="1" id="KW-0812">Transmembrane</keyword>
<dbReference type="InterPro" id="IPR018729">
    <property type="entry name" value="DUF2269_transmembrane"/>
</dbReference>
<keyword evidence="1" id="KW-0472">Membrane</keyword>
<keyword evidence="1" id="KW-1133">Transmembrane helix</keyword>
<proteinExistence type="predicted"/>
<dbReference type="Proteomes" id="UP000252100">
    <property type="component" value="Chromosome"/>
</dbReference>
<feature type="transmembrane region" description="Helical" evidence="1">
    <location>
        <begin position="6"/>
        <end position="28"/>
    </location>
</feature>
<organism evidence="2 3">
    <name type="scientific">Salicibibacter kimchii</name>
    <dbReference type="NCBI Taxonomy" id="2099786"/>
    <lineage>
        <taxon>Bacteria</taxon>
        <taxon>Bacillati</taxon>
        <taxon>Bacillota</taxon>
        <taxon>Bacilli</taxon>
        <taxon>Bacillales</taxon>
        <taxon>Bacillaceae</taxon>
        <taxon>Salicibibacter</taxon>
    </lineage>
</organism>
<evidence type="ECO:0000256" key="1">
    <source>
        <dbReference type="SAM" id="Phobius"/>
    </source>
</evidence>
<evidence type="ECO:0000313" key="3">
    <source>
        <dbReference type="Proteomes" id="UP000252100"/>
    </source>
</evidence>
<dbReference type="RefSeq" id="WP_114374318.1">
    <property type="nucleotide sequence ID" value="NZ_CP031092.1"/>
</dbReference>
<name>A0A345C161_9BACI</name>
<evidence type="ECO:0000313" key="2">
    <source>
        <dbReference type="EMBL" id="AXF56942.1"/>
    </source>
</evidence>
<sequence>MTLYDWLVFIHIFSAIAGLGPGFVMTYVARGAQTMTELKHAYRLRHRLHMFVMIGGTLLLVTGVWMGALQPSLFQQGWYITSLVLFLVALAFGPFVLKPRSKPIKALLNEHTGEDIPSEYFTLSRKMFFFERVLNIIFLIIIVLMILKPF</sequence>
<protein>
    <submittedName>
        <fullName evidence="2">DUF2269 family protein</fullName>
    </submittedName>
</protein>
<dbReference type="KEGG" id="rue:DT065_13645"/>